<dbReference type="Pfam" id="PF01799">
    <property type="entry name" value="Fer2_2"/>
    <property type="match status" value="1"/>
</dbReference>
<dbReference type="InterPro" id="IPR008274">
    <property type="entry name" value="AldOxase/xan_DH_MoCoBD1"/>
</dbReference>
<dbReference type="InterPro" id="IPR002888">
    <property type="entry name" value="2Fe-2S-bd"/>
</dbReference>
<dbReference type="InterPro" id="IPR002346">
    <property type="entry name" value="Mopterin_DH_FAD-bd"/>
</dbReference>
<dbReference type="Proteomes" id="UP000460157">
    <property type="component" value="Unassembled WGS sequence"/>
</dbReference>
<gene>
    <name evidence="11" type="ORF">GNZ21_10045</name>
</gene>
<evidence type="ECO:0000259" key="9">
    <source>
        <dbReference type="PROSITE" id="PS51085"/>
    </source>
</evidence>
<dbReference type="Gene3D" id="3.30.365.10">
    <property type="entry name" value="Aldehyde oxidase/xanthine dehydrogenase, molybdopterin binding domain"/>
    <property type="match status" value="5"/>
</dbReference>
<dbReference type="InterPro" id="IPR006058">
    <property type="entry name" value="2Fe2S_fd_BS"/>
</dbReference>
<evidence type="ECO:0000313" key="12">
    <source>
        <dbReference type="Proteomes" id="UP000460157"/>
    </source>
</evidence>
<dbReference type="InterPro" id="IPR001041">
    <property type="entry name" value="2Fe-2S_ferredoxin-type"/>
</dbReference>
<evidence type="ECO:0000256" key="6">
    <source>
        <dbReference type="ARBA" id="ARBA00023002"/>
    </source>
</evidence>
<protein>
    <submittedName>
        <fullName evidence="11">Molybdopterin-dependent oxidoreductase</fullName>
    </submittedName>
</protein>
<dbReference type="SUPFAM" id="SSF47741">
    <property type="entry name" value="CO dehydrogenase ISP C-domain like"/>
    <property type="match status" value="1"/>
</dbReference>
<dbReference type="InterPro" id="IPR000674">
    <property type="entry name" value="Ald_Oxase/Xan_DH_a/b"/>
</dbReference>
<dbReference type="PANTHER" id="PTHR11908:SF132">
    <property type="entry name" value="ALDEHYDE OXIDASE 1-RELATED"/>
    <property type="match status" value="1"/>
</dbReference>
<evidence type="ECO:0000256" key="1">
    <source>
        <dbReference type="ARBA" id="ARBA00001924"/>
    </source>
</evidence>
<evidence type="ECO:0000256" key="2">
    <source>
        <dbReference type="ARBA" id="ARBA00001974"/>
    </source>
</evidence>
<comment type="similarity">
    <text evidence="3">Belongs to the xanthine dehydrogenase family.</text>
</comment>
<dbReference type="Pfam" id="PF00941">
    <property type="entry name" value="FAD_binding_5"/>
    <property type="match status" value="1"/>
</dbReference>
<evidence type="ECO:0000256" key="8">
    <source>
        <dbReference type="SAM" id="MobiDB-lite"/>
    </source>
</evidence>
<proteinExistence type="inferred from homology"/>
<dbReference type="PROSITE" id="PS51085">
    <property type="entry name" value="2FE2S_FER_2"/>
    <property type="match status" value="1"/>
</dbReference>
<dbReference type="EMBL" id="WRPM01000071">
    <property type="protein sequence ID" value="MVT26695.1"/>
    <property type="molecule type" value="Genomic_DNA"/>
</dbReference>
<dbReference type="Gene3D" id="3.30.465.10">
    <property type="match status" value="1"/>
</dbReference>
<dbReference type="Pfam" id="PF20256">
    <property type="entry name" value="MoCoBD_2"/>
    <property type="match status" value="2"/>
</dbReference>
<keyword evidence="6" id="KW-0560">Oxidoreductase</keyword>
<dbReference type="Gene3D" id="1.10.150.120">
    <property type="entry name" value="[2Fe-2S]-binding domain"/>
    <property type="match status" value="1"/>
</dbReference>
<dbReference type="SMART" id="SM01008">
    <property type="entry name" value="Ald_Xan_dh_C"/>
    <property type="match status" value="1"/>
</dbReference>
<dbReference type="PIRSF" id="PIRSF000127">
    <property type="entry name" value="Xanthine_DH"/>
    <property type="match status" value="1"/>
</dbReference>
<sequence>MDITSAEEVLSTWDPDEARPGDSWLAGGTVLYSYGRDLRTGAPRRLLDISGAPWEPLSWHQGQDSQDTGLEIAATCTIAEFHAAADTLQHRGLVTEQLPGLHLMRPAAEAFVASWKVWNLSTVGGNVATGLPAGPMTSWLAGMGAAALILSPGGGRRHTPVAQLVTGNGRTALEQGELIRSFWIPADRLARQALMARESLTRYGRSAALLIAQLAGPASVRLTVTASTAHPVVLELGLDPEKARAAVQALPEELWVNDVHGAPQWRRDISSRLAAELLRALPRSPSPAPALRVRHLAEDQPSMRSRSSAPRLTTTPQGTEGAPRTVTVDGTEVPLEHAPGQCLRTWLRERAGADAVKRGCDAGDCGACTVHLGSTAVHSCITPAQRAAGQSITTLRGLSPEAARAAAEPGDRPVEPALHPTQRDFLQAHGFQCGFCTAGFIMTETAPESPYPSPADQGRKFKGNLCRCTGYCSIKDALAGTPRKSPMAPAGPRVVTGTADYSQDRPLAAEPESWPAGQGEPLHIVVLRSPHPHARIRSISTSRALSRPGVVAVITHADAPQHIRYSTAQHELVEDDPADTRLLDDTVRFAGQRVAVVVAETRRQAARAAQLVEVDYEPLPAVFDPREATRPGAPVLHPELPQRTDAVGSTYFPALEPGRNRLASVEAASGNSMGALSSSPHQLRMSFTTHRTSHTALETHGTLGWVDENGRYVLRTSTQVPFLAKRTLQRIFGLGPEALRVFSPRVGGGFGSKQEVLTEDLVLLVLMKLAEQGIRRPVSWELTRTEALTATTTRHPFRIEVALAADEAGRLTAQTMEVLSDTGAYGNHGPGVMFHSVHESMQLYSAPNKHVRAEVVYTNNPPSGAFRGYGLSQTLFAVDCAMDELARRLVRDPLEFKTANIVQIGEKLFGQDADVQVDAAGLHQCLEIMAAQLRTEQLSTAELAQCEQRLAEERHGYAGPGGDWRLGTGTAVAMIDTAPPNGHHSHAAIRPLGGGRYELKVGTAEFGNGTSTVHRQVAAKVLGTAAEQILLRQADTDLVSHDTGAFASTGITVGVKASYLAAKDLAAKLAALPPGADPGTVIGTGHWGGSPRTAAFNVHGFRVAVDISSGTLVILQSVQAADAGTVLNEAQCRGQVEGGAAQAIGAALFEEIVISPGGRISTEVLRTYHIPQMADLPRTEVHFAASADPLGPMGAKSMSESPFNPVAPALGNAIRDATGIRMTSTPFTKDRIFAALRAAEQKR</sequence>
<dbReference type="InterPro" id="IPR016169">
    <property type="entry name" value="FAD-bd_PCMH_sub2"/>
</dbReference>
<dbReference type="Pfam" id="PF02738">
    <property type="entry name" value="MoCoBD_1"/>
    <property type="match status" value="1"/>
</dbReference>
<dbReference type="AlphaFoldDB" id="A0A7K1UJM4"/>
<dbReference type="InterPro" id="IPR036856">
    <property type="entry name" value="Ald_Oxase/Xan_DH_a/b_sf"/>
</dbReference>
<dbReference type="Pfam" id="PF00111">
    <property type="entry name" value="Fer2"/>
    <property type="match status" value="1"/>
</dbReference>
<comment type="caution">
    <text evidence="11">The sequence shown here is derived from an EMBL/GenBank/DDBJ whole genome shotgun (WGS) entry which is preliminary data.</text>
</comment>
<dbReference type="InterPro" id="IPR036318">
    <property type="entry name" value="FAD-bd_PCMH-like_sf"/>
</dbReference>
<feature type="domain" description="FAD-binding PCMH-type" evidence="10">
    <location>
        <begin position="1"/>
        <end position="189"/>
    </location>
</feature>
<keyword evidence="4" id="KW-0500">Molybdenum</keyword>
<feature type="domain" description="2Fe-2S ferredoxin-type" evidence="9">
    <location>
        <begin position="322"/>
        <end position="398"/>
    </location>
</feature>
<dbReference type="InterPro" id="IPR012675">
    <property type="entry name" value="Beta-grasp_dom_sf"/>
</dbReference>
<dbReference type="Gene3D" id="3.10.20.30">
    <property type="match status" value="1"/>
</dbReference>
<feature type="region of interest" description="Disordered" evidence="8">
    <location>
        <begin position="297"/>
        <end position="330"/>
    </location>
</feature>
<dbReference type="GO" id="GO:0051537">
    <property type="term" value="F:2 iron, 2 sulfur cluster binding"/>
    <property type="evidence" value="ECO:0007669"/>
    <property type="project" value="InterPro"/>
</dbReference>
<organism evidence="11 12">
    <name type="scientific">Nesterenkonia alkaliphila</name>
    <dbReference type="NCBI Taxonomy" id="1463631"/>
    <lineage>
        <taxon>Bacteria</taxon>
        <taxon>Bacillati</taxon>
        <taxon>Actinomycetota</taxon>
        <taxon>Actinomycetes</taxon>
        <taxon>Micrococcales</taxon>
        <taxon>Micrococcaceae</taxon>
        <taxon>Nesterenkonia</taxon>
    </lineage>
</organism>
<dbReference type="InterPro" id="IPR036884">
    <property type="entry name" value="2Fe-2S-bd_dom_sf"/>
</dbReference>
<keyword evidence="12" id="KW-1185">Reference proteome</keyword>
<dbReference type="InterPro" id="IPR036010">
    <property type="entry name" value="2Fe-2S_ferredoxin-like_sf"/>
</dbReference>
<feature type="compositionally biased region" description="Polar residues" evidence="8">
    <location>
        <begin position="302"/>
        <end position="318"/>
    </location>
</feature>
<dbReference type="SUPFAM" id="SSF56003">
    <property type="entry name" value="Molybdenum cofactor-binding domain"/>
    <property type="match status" value="1"/>
</dbReference>
<comment type="cofactor">
    <cofactor evidence="1">
        <name>Mo-molybdopterin</name>
        <dbReference type="ChEBI" id="CHEBI:71302"/>
    </cofactor>
</comment>
<dbReference type="GO" id="GO:0005506">
    <property type="term" value="F:iron ion binding"/>
    <property type="evidence" value="ECO:0007669"/>
    <property type="project" value="InterPro"/>
</dbReference>
<dbReference type="PANTHER" id="PTHR11908">
    <property type="entry name" value="XANTHINE DEHYDROGENASE"/>
    <property type="match status" value="1"/>
</dbReference>
<dbReference type="SUPFAM" id="SSF56176">
    <property type="entry name" value="FAD-binding/transporter-associated domain-like"/>
    <property type="match status" value="1"/>
</dbReference>
<evidence type="ECO:0000256" key="5">
    <source>
        <dbReference type="ARBA" id="ARBA00022723"/>
    </source>
</evidence>
<dbReference type="Pfam" id="PF01315">
    <property type="entry name" value="Ald_Xan_dh_C"/>
    <property type="match status" value="1"/>
</dbReference>
<dbReference type="GO" id="GO:0016491">
    <property type="term" value="F:oxidoreductase activity"/>
    <property type="evidence" value="ECO:0007669"/>
    <property type="project" value="UniProtKB-KW"/>
</dbReference>
<dbReference type="SUPFAM" id="SSF54665">
    <property type="entry name" value="CO dehydrogenase molybdoprotein N-domain-like"/>
    <property type="match status" value="1"/>
</dbReference>
<evidence type="ECO:0000256" key="7">
    <source>
        <dbReference type="ARBA" id="ARBA00023004"/>
    </source>
</evidence>
<keyword evidence="5" id="KW-0479">Metal-binding</keyword>
<dbReference type="InterPro" id="IPR016166">
    <property type="entry name" value="FAD-bd_PCMH"/>
</dbReference>
<evidence type="ECO:0000259" key="10">
    <source>
        <dbReference type="PROSITE" id="PS51387"/>
    </source>
</evidence>
<dbReference type="SUPFAM" id="SSF54292">
    <property type="entry name" value="2Fe-2S ferredoxin-like"/>
    <property type="match status" value="1"/>
</dbReference>
<dbReference type="PROSITE" id="PS00197">
    <property type="entry name" value="2FE2S_FER_1"/>
    <property type="match status" value="1"/>
</dbReference>
<evidence type="ECO:0000256" key="3">
    <source>
        <dbReference type="ARBA" id="ARBA00006849"/>
    </source>
</evidence>
<dbReference type="InterPro" id="IPR046867">
    <property type="entry name" value="AldOxase/xan_DH_MoCoBD2"/>
</dbReference>
<dbReference type="InterPro" id="IPR037165">
    <property type="entry name" value="AldOxase/xan_DH_Mopterin-bd_sf"/>
</dbReference>
<dbReference type="Gene3D" id="3.90.1170.50">
    <property type="entry name" value="Aldehyde oxidase/xanthine dehydrogenase, a/b hammerhead"/>
    <property type="match status" value="1"/>
</dbReference>
<evidence type="ECO:0000313" key="11">
    <source>
        <dbReference type="EMBL" id="MVT26695.1"/>
    </source>
</evidence>
<accession>A0A7K1UJM4</accession>
<dbReference type="CDD" id="cd00207">
    <property type="entry name" value="fer2"/>
    <property type="match status" value="1"/>
</dbReference>
<dbReference type="GO" id="GO:0071949">
    <property type="term" value="F:FAD binding"/>
    <property type="evidence" value="ECO:0007669"/>
    <property type="project" value="InterPro"/>
</dbReference>
<name>A0A7K1UJM4_9MICC</name>
<comment type="cofactor">
    <cofactor evidence="2">
        <name>FAD</name>
        <dbReference type="ChEBI" id="CHEBI:57692"/>
    </cofactor>
</comment>
<dbReference type="OrthoDB" id="9758509at2"/>
<dbReference type="PROSITE" id="PS51387">
    <property type="entry name" value="FAD_PCMH"/>
    <property type="match status" value="1"/>
</dbReference>
<evidence type="ECO:0000256" key="4">
    <source>
        <dbReference type="ARBA" id="ARBA00022505"/>
    </source>
</evidence>
<reference evidence="11 12" key="1">
    <citation type="submission" date="2019-12" db="EMBL/GenBank/DDBJ databases">
        <title>Nesterenkonia muleiensis sp. nov., a novel actinobacterium isolated from sap of Populus euphratica.</title>
        <authorList>
            <person name="Wang R."/>
        </authorList>
    </citation>
    <scope>NUCLEOTIDE SEQUENCE [LARGE SCALE GENOMIC DNA]</scope>
    <source>
        <strain evidence="11 12">F10</strain>
    </source>
</reference>
<keyword evidence="7" id="KW-0408">Iron</keyword>
<dbReference type="InterPro" id="IPR016208">
    <property type="entry name" value="Ald_Oxase/xanthine_DH-like"/>
</dbReference>